<evidence type="ECO:0000313" key="3">
    <source>
        <dbReference type="Proteomes" id="UP000030012"/>
    </source>
</evidence>
<gene>
    <name evidence="2" type="ORF">Z968_05275</name>
</gene>
<evidence type="ECO:0000313" key="2">
    <source>
        <dbReference type="EMBL" id="KGM96905.1"/>
    </source>
</evidence>
<reference evidence="2 3" key="1">
    <citation type="submission" date="2014-01" db="EMBL/GenBank/DDBJ databases">
        <title>Plasmidome dynamics in the species complex Clostridium novyi sensu lato converts strains of independent lineages into distinctly different pathogens.</title>
        <authorList>
            <person name="Skarin H."/>
            <person name="Segerman B."/>
        </authorList>
    </citation>
    <scope>NUCLEOTIDE SEQUENCE [LARGE SCALE GENOMIC DNA]</scope>
    <source>
        <strain evidence="2 3">4552</strain>
    </source>
</reference>
<sequence length="87" mass="10491">MGESPTRSRRCKREVFLHETTDILRYWEGWKSDDTQVRRPAYFCTPMNSTDDRGCFNEILYTFFDLLTFIGRGFLFWKKPKVKILLN</sequence>
<keyword evidence="1" id="KW-0472">Membrane</keyword>
<keyword evidence="1" id="KW-1133">Transmembrane helix</keyword>
<dbReference type="Proteomes" id="UP000030012">
    <property type="component" value="Unassembled WGS sequence"/>
</dbReference>
<comment type="caution">
    <text evidence="2">The sequence shown here is derived from an EMBL/GenBank/DDBJ whole genome shotgun (WGS) entry which is preliminary data.</text>
</comment>
<protein>
    <submittedName>
        <fullName evidence="2">Uncharacterized protein</fullName>
    </submittedName>
</protein>
<dbReference type="AlphaFoldDB" id="A0A0A0IBB3"/>
<proteinExistence type="predicted"/>
<organism evidence="2 3">
    <name type="scientific">Clostridium novyi A str. 4552</name>
    <dbReference type="NCBI Taxonomy" id="1444289"/>
    <lineage>
        <taxon>Bacteria</taxon>
        <taxon>Bacillati</taxon>
        <taxon>Bacillota</taxon>
        <taxon>Clostridia</taxon>
        <taxon>Eubacteriales</taxon>
        <taxon>Clostridiaceae</taxon>
        <taxon>Clostridium</taxon>
    </lineage>
</organism>
<keyword evidence="1" id="KW-0812">Transmembrane</keyword>
<accession>A0A0A0IBB3</accession>
<feature type="transmembrane region" description="Helical" evidence="1">
    <location>
        <begin position="59"/>
        <end position="77"/>
    </location>
</feature>
<evidence type="ECO:0000256" key="1">
    <source>
        <dbReference type="SAM" id="Phobius"/>
    </source>
</evidence>
<dbReference type="EMBL" id="JENJ01000017">
    <property type="protein sequence ID" value="KGM96905.1"/>
    <property type="molecule type" value="Genomic_DNA"/>
</dbReference>
<name>A0A0A0IBB3_CLONO</name>